<accession>A0A1J5PFQ2</accession>
<organism evidence="1">
    <name type="scientific">mine drainage metagenome</name>
    <dbReference type="NCBI Taxonomy" id="410659"/>
    <lineage>
        <taxon>unclassified sequences</taxon>
        <taxon>metagenomes</taxon>
        <taxon>ecological metagenomes</taxon>
    </lineage>
</organism>
<dbReference type="AlphaFoldDB" id="A0A1J5PFQ2"/>
<comment type="caution">
    <text evidence="1">The sequence shown here is derived from an EMBL/GenBank/DDBJ whole genome shotgun (WGS) entry which is preliminary data.</text>
</comment>
<evidence type="ECO:0000313" key="1">
    <source>
        <dbReference type="EMBL" id="OIQ69608.1"/>
    </source>
</evidence>
<gene>
    <name evidence="1" type="ORF">GALL_487890</name>
</gene>
<reference evidence="1" key="1">
    <citation type="submission" date="2016-10" db="EMBL/GenBank/DDBJ databases">
        <title>Sequence of Gallionella enrichment culture.</title>
        <authorList>
            <person name="Poehlein A."/>
            <person name="Muehling M."/>
            <person name="Daniel R."/>
        </authorList>
    </citation>
    <scope>NUCLEOTIDE SEQUENCE</scope>
</reference>
<name>A0A1J5PFQ2_9ZZZZ</name>
<protein>
    <submittedName>
        <fullName evidence="1">Uncharacterized protein</fullName>
    </submittedName>
</protein>
<sequence>MDAEGQEKALAVTLKLRGGIQDAKVDIAARLVEIRQRLLVLIQTVGAVAVAAEDPGEQANLLGRHHLPQPPFREVVVADERQPVDIGRTAFLDVERQINTVISARDDLGRDDHTIPFGGLIGGGDRGGVRLGLRGRIDAPRLRFDDLGEVRRLDHRVPLEVDHVNQRVFLDLDDKLVARRLQHHGLEETRAVDALIGVVEVGIRHRLALGDSGIGQHRALLDMLQPHHLHGVEAVVGSICGAE</sequence>
<dbReference type="EMBL" id="MLJW01004631">
    <property type="protein sequence ID" value="OIQ69608.1"/>
    <property type="molecule type" value="Genomic_DNA"/>
</dbReference>
<proteinExistence type="predicted"/>